<dbReference type="AlphaFoldDB" id="A0A517MMT1"/>
<keyword evidence="3" id="KW-1185">Reference proteome</keyword>
<dbReference type="OrthoDB" id="292680at2"/>
<proteinExistence type="predicted"/>
<feature type="compositionally biased region" description="Low complexity" evidence="1">
    <location>
        <begin position="55"/>
        <end position="70"/>
    </location>
</feature>
<protein>
    <submittedName>
        <fullName evidence="2">Uncharacterized protein</fullName>
    </submittedName>
</protein>
<dbReference type="KEGG" id="rml:FF011L_49900"/>
<dbReference type="EMBL" id="CP036262">
    <property type="protein sequence ID" value="QDS96182.1"/>
    <property type="molecule type" value="Genomic_DNA"/>
</dbReference>
<feature type="region of interest" description="Disordered" evidence="1">
    <location>
        <begin position="32"/>
        <end position="76"/>
    </location>
</feature>
<evidence type="ECO:0000313" key="3">
    <source>
        <dbReference type="Proteomes" id="UP000320672"/>
    </source>
</evidence>
<gene>
    <name evidence="2" type="ORF">FF011L_49900</name>
</gene>
<sequence length="162" mass="16423">MSKAYKSSSARGWLGLLVAGVLFSLSPGWQSAGTGQGPATAVPPQSFGGTSSFDAGNAGPNPGQQAPAAGSPVNGNQPMMGQEAKLVGSAAAGDCIGFTRPAADGGQIITLINTTQQWMAVYHVDGSGQIHLTGSRPLNQDFAVQYNTVAPLPEELRRIAGG</sequence>
<dbReference type="Proteomes" id="UP000320672">
    <property type="component" value="Chromosome"/>
</dbReference>
<reference evidence="2 3" key="1">
    <citation type="submission" date="2019-02" db="EMBL/GenBank/DDBJ databases">
        <title>Deep-cultivation of Planctomycetes and their phenomic and genomic characterization uncovers novel biology.</title>
        <authorList>
            <person name="Wiegand S."/>
            <person name="Jogler M."/>
            <person name="Boedeker C."/>
            <person name="Pinto D."/>
            <person name="Vollmers J."/>
            <person name="Rivas-Marin E."/>
            <person name="Kohn T."/>
            <person name="Peeters S.H."/>
            <person name="Heuer A."/>
            <person name="Rast P."/>
            <person name="Oberbeckmann S."/>
            <person name="Bunk B."/>
            <person name="Jeske O."/>
            <person name="Meyerdierks A."/>
            <person name="Storesund J.E."/>
            <person name="Kallscheuer N."/>
            <person name="Luecker S."/>
            <person name="Lage O.M."/>
            <person name="Pohl T."/>
            <person name="Merkel B.J."/>
            <person name="Hornburger P."/>
            <person name="Mueller R.-W."/>
            <person name="Bruemmer F."/>
            <person name="Labrenz M."/>
            <person name="Spormann A.M."/>
            <person name="Op den Camp H."/>
            <person name="Overmann J."/>
            <person name="Amann R."/>
            <person name="Jetten M.S.M."/>
            <person name="Mascher T."/>
            <person name="Medema M.H."/>
            <person name="Devos D.P."/>
            <person name="Kaster A.-K."/>
            <person name="Ovreas L."/>
            <person name="Rohde M."/>
            <person name="Galperin M.Y."/>
            <person name="Jogler C."/>
        </authorList>
    </citation>
    <scope>NUCLEOTIDE SEQUENCE [LARGE SCALE GENOMIC DNA]</scope>
    <source>
        <strain evidence="2 3">FF011L</strain>
    </source>
</reference>
<dbReference type="RefSeq" id="WP_145354361.1">
    <property type="nucleotide sequence ID" value="NZ_CP036262.1"/>
</dbReference>
<accession>A0A517MMT1</accession>
<evidence type="ECO:0000256" key="1">
    <source>
        <dbReference type="SAM" id="MobiDB-lite"/>
    </source>
</evidence>
<name>A0A517MMT1_9BACT</name>
<organism evidence="2 3">
    <name type="scientific">Roseimaritima multifibrata</name>
    <dbReference type="NCBI Taxonomy" id="1930274"/>
    <lineage>
        <taxon>Bacteria</taxon>
        <taxon>Pseudomonadati</taxon>
        <taxon>Planctomycetota</taxon>
        <taxon>Planctomycetia</taxon>
        <taxon>Pirellulales</taxon>
        <taxon>Pirellulaceae</taxon>
        <taxon>Roseimaritima</taxon>
    </lineage>
</organism>
<evidence type="ECO:0000313" key="2">
    <source>
        <dbReference type="EMBL" id="QDS96182.1"/>
    </source>
</evidence>